<protein>
    <submittedName>
        <fullName evidence="2">Uncharacterized protein</fullName>
    </submittedName>
</protein>
<dbReference type="Proteomes" id="UP000199666">
    <property type="component" value="Unassembled WGS sequence"/>
</dbReference>
<evidence type="ECO:0000256" key="1">
    <source>
        <dbReference type="SAM" id="MobiDB-lite"/>
    </source>
</evidence>
<proteinExistence type="predicted"/>
<feature type="region of interest" description="Disordered" evidence="1">
    <location>
        <begin position="1"/>
        <end position="35"/>
    </location>
</feature>
<dbReference type="AlphaFoldDB" id="A0A1I2ZIM8"/>
<name>A0A1I2ZIM8_9SPHI</name>
<evidence type="ECO:0000313" key="2">
    <source>
        <dbReference type="EMBL" id="SFH37349.1"/>
    </source>
</evidence>
<dbReference type="EMBL" id="FOPP01000010">
    <property type="protein sequence ID" value="SFH37349.1"/>
    <property type="molecule type" value="Genomic_DNA"/>
</dbReference>
<feature type="compositionally biased region" description="Basic and acidic residues" evidence="1">
    <location>
        <begin position="16"/>
        <end position="35"/>
    </location>
</feature>
<accession>A0A1I2ZIM8</accession>
<sequence>MGFLFGIPPSESDNEQSCKNEKQTDEPEEPFNKRDTDCLFVRAELLHTRAAPAVKFSSPDDIADSYPNDKGNAAQ</sequence>
<organism evidence="2 3">
    <name type="scientific">Pedobacter insulae</name>
    <dbReference type="NCBI Taxonomy" id="414048"/>
    <lineage>
        <taxon>Bacteria</taxon>
        <taxon>Pseudomonadati</taxon>
        <taxon>Bacteroidota</taxon>
        <taxon>Sphingobacteriia</taxon>
        <taxon>Sphingobacteriales</taxon>
        <taxon>Sphingobacteriaceae</taxon>
        <taxon>Pedobacter</taxon>
    </lineage>
</organism>
<evidence type="ECO:0000313" key="3">
    <source>
        <dbReference type="Proteomes" id="UP000199666"/>
    </source>
</evidence>
<gene>
    <name evidence="2" type="ORF">SAMN04489864_11038</name>
</gene>
<keyword evidence="3" id="KW-1185">Reference proteome</keyword>
<reference evidence="2 3" key="1">
    <citation type="submission" date="2016-10" db="EMBL/GenBank/DDBJ databases">
        <authorList>
            <person name="de Groot N.N."/>
        </authorList>
    </citation>
    <scope>NUCLEOTIDE SEQUENCE [LARGE SCALE GENOMIC DNA]</scope>
    <source>
        <strain evidence="2 3">DSM 18684</strain>
    </source>
</reference>
<feature type="region of interest" description="Disordered" evidence="1">
    <location>
        <begin position="51"/>
        <end position="75"/>
    </location>
</feature>
<dbReference type="RefSeq" id="WP_090996392.1">
    <property type="nucleotide sequence ID" value="NZ_FOPP01000010.1"/>
</dbReference>